<dbReference type="OrthoDB" id="391988at2759"/>
<dbReference type="Proteomes" id="UP000297245">
    <property type="component" value="Unassembled WGS sequence"/>
</dbReference>
<dbReference type="GO" id="GO:0046872">
    <property type="term" value="F:metal ion binding"/>
    <property type="evidence" value="ECO:0007669"/>
    <property type="project" value="UniProtKB-KW"/>
</dbReference>
<dbReference type="PROSITE" id="PS51706">
    <property type="entry name" value="G_ENGB"/>
    <property type="match status" value="1"/>
</dbReference>
<dbReference type="PANTHER" id="PTHR11649">
    <property type="entry name" value="MSS1/TRME-RELATED GTP-BINDING PROTEIN"/>
    <property type="match status" value="1"/>
</dbReference>
<feature type="region of interest" description="Disordered" evidence="6">
    <location>
        <begin position="49"/>
        <end position="83"/>
    </location>
</feature>
<keyword evidence="8" id="KW-0378">Hydrolase</keyword>
<evidence type="ECO:0000256" key="1">
    <source>
        <dbReference type="ARBA" id="ARBA00022723"/>
    </source>
</evidence>
<keyword evidence="1" id="KW-0479">Metal-binding</keyword>
<sequence>MRTLQNTHRTLLRPHITHTRDRLGFSLSSGSFSTSSSVYLPRAVTVRRNTLGPSDTVPPSTSKNSNSPISPNSLRVQAQKTAAAAEQAKRLELEKKAKVLEQQRRQQQEKLQKAAKEVFKDPGKASLVANVRPAELPPVQIRKFKEEDEDEKDVADRIRRVFPSFGSIPEIIVTGRANSGKSSLFNAVVGRKDMIPTSNKAGRTRRLDFYRVGSARDRQVILVDAPGYGERGRPEWGRLFDEYVKHRDELRCVFITFNAKHALNEYDVQMLQHLTRSLLHDFRSRMFSSPSPSPSSPLSSSSNSRPRTDKNKKHLVTLQPVLTKADLLPKNQVEARKLIQKLKTDVREAVEEVVNDEIDAGVGSVAVSDHEATIVPIPTLTGTGHGGGERKDGYGNLRKGVKDIVDAILLEPLLTSVEMSSGLPFGIEEVRKRLVKSCGM</sequence>
<dbReference type="InterPro" id="IPR027417">
    <property type="entry name" value="P-loop_NTPase"/>
</dbReference>
<keyword evidence="5" id="KW-0175">Coiled coil</keyword>
<evidence type="ECO:0000256" key="5">
    <source>
        <dbReference type="SAM" id="Coils"/>
    </source>
</evidence>
<keyword evidence="9" id="KW-1185">Reference proteome</keyword>
<feature type="domain" description="EngB-type G" evidence="7">
    <location>
        <begin position="167"/>
        <end position="352"/>
    </location>
</feature>
<feature type="compositionally biased region" description="Low complexity" evidence="6">
    <location>
        <begin position="285"/>
        <end position="305"/>
    </location>
</feature>
<dbReference type="GO" id="GO:0016787">
    <property type="term" value="F:hydrolase activity"/>
    <property type="evidence" value="ECO:0007669"/>
    <property type="project" value="UniProtKB-KW"/>
</dbReference>
<keyword evidence="2" id="KW-0547">Nucleotide-binding</keyword>
<feature type="coiled-coil region" evidence="5">
    <location>
        <begin position="332"/>
        <end position="359"/>
    </location>
</feature>
<feature type="coiled-coil region" evidence="5">
    <location>
        <begin position="83"/>
        <end position="117"/>
    </location>
</feature>
<gene>
    <name evidence="8" type="ORF">K435DRAFT_779351</name>
</gene>
<dbReference type="AlphaFoldDB" id="A0A4V4HFE4"/>
<keyword evidence="3" id="KW-0460">Magnesium</keyword>
<organism evidence="8 9">
    <name type="scientific">Dendrothele bispora (strain CBS 962.96)</name>
    <dbReference type="NCBI Taxonomy" id="1314807"/>
    <lineage>
        <taxon>Eukaryota</taxon>
        <taxon>Fungi</taxon>
        <taxon>Dikarya</taxon>
        <taxon>Basidiomycota</taxon>
        <taxon>Agaricomycotina</taxon>
        <taxon>Agaricomycetes</taxon>
        <taxon>Agaricomycetidae</taxon>
        <taxon>Agaricales</taxon>
        <taxon>Agaricales incertae sedis</taxon>
        <taxon>Dendrothele</taxon>
    </lineage>
</organism>
<feature type="compositionally biased region" description="Low complexity" evidence="6">
    <location>
        <begin position="58"/>
        <end position="83"/>
    </location>
</feature>
<name>A0A4V4HFE4_DENBC</name>
<proteinExistence type="predicted"/>
<dbReference type="Pfam" id="PF01926">
    <property type="entry name" value="MMR_HSR1"/>
    <property type="match status" value="1"/>
</dbReference>
<dbReference type="SUPFAM" id="SSF52540">
    <property type="entry name" value="P-loop containing nucleoside triphosphate hydrolases"/>
    <property type="match status" value="1"/>
</dbReference>
<evidence type="ECO:0000256" key="2">
    <source>
        <dbReference type="ARBA" id="ARBA00022741"/>
    </source>
</evidence>
<dbReference type="PANTHER" id="PTHR11649:SF13">
    <property type="entry name" value="ENGB-TYPE G DOMAIN-CONTAINING PROTEIN"/>
    <property type="match status" value="1"/>
</dbReference>
<reference evidence="8 9" key="1">
    <citation type="journal article" date="2019" name="Nat. Ecol. Evol.">
        <title>Megaphylogeny resolves global patterns of mushroom evolution.</title>
        <authorList>
            <person name="Varga T."/>
            <person name="Krizsan K."/>
            <person name="Foldi C."/>
            <person name="Dima B."/>
            <person name="Sanchez-Garcia M."/>
            <person name="Sanchez-Ramirez S."/>
            <person name="Szollosi G.J."/>
            <person name="Szarkandi J.G."/>
            <person name="Papp V."/>
            <person name="Albert L."/>
            <person name="Andreopoulos W."/>
            <person name="Angelini C."/>
            <person name="Antonin V."/>
            <person name="Barry K.W."/>
            <person name="Bougher N.L."/>
            <person name="Buchanan P."/>
            <person name="Buyck B."/>
            <person name="Bense V."/>
            <person name="Catcheside P."/>
            <person name="Chovatia M."/>
            <person name="Cooper J."/>
            <person name="Damon W."/>
            <person name="Desjardin D."/>
            <person name="Finy P."/>
            <person name="Geml J."/>
            <person name="Haridas S."/>
            <person name="Hughes K."/>
            <person name="Justo A."/>
            <person name="Karasinski D."/>
            <person name="Kautmanova I."/>
            <person name="Kiss B."/>
            <person name="Kocsube S."/>
            <person name="Kotiranta H."/>
            <person name="LaButti K.M."/>
            <person name="Lechner B.E."/>
            <person name="Liimatainen K."/>
            <person name="Lipzen A."/>
            <person name="Lukacs Z."/>
            <person name="Mihaltcheva S."/>
            <person name="Morgado L.N."/>
            <person name="Niskanen T."/>
            <person name="Noordeloos M.E."/>
            <person name="Ohm R.A."/>
            <person name="Ortiz-Santana B."/>
            <person name="Ovrebo C."/>
            <person name="Racz N."/>
            <person name="Riley R."/>
            <person name="Savchenko A."/>
            <person name="Shiryaev A."/>
            <person name="Soop K."/>
            <person name="Spirin V."/>
            <person name="Szebenyi C."/>
            <person name="Tomsovsky M."/>
            <person name="Tulloss R.E."/>
            <person name="Uehling J."/>
            <person name="Grigoriev I.V."/>
            <person name="Vagvolgyi C."/>
            <person name="Papp T."/>
            <person name="Martin F.M."/>
            <person name="Miettinen O."/>
            <person name="Hibbett D.S."/>
            <person name="Nagy L.G."/>
        </authorList>
    </citation>
    <scope>NUCLEOTIDE SEQUENCE [LARGE SCALE GENOMIC DNA]</scope>
    <source>
        <strain evidence="8 9">CBS 962.96</strain>
    </source>
</reference>
<evidence type="ECO:0000256" key="6">
    <source>
        <dbReference type="SAM" id="MobiDB-lite"/>
    </source>
</evidence>
<protein>
    <submittedName>
        <fullName evidence="8">P-loop containing nucleoside triphosphate hydrolase protein</fullName>
    </submittedName>
</protein>
<evidence type="ECO:0000256" key="3">
    <source>
        <dbReference type="ARBA" id="ARBA00022842"/>
    </source>
</evidence>
<dbReference type="EMBL" id="ML179221">
    <property type="protein sequence ID" value="THU94545.1"/>
    <property type="molecule type" value="Genomic_DNA"/>
</dbReference>
<evidence type="ECO:0000313" key="8">
    <source>
        <dbReference type="EMBL" id="THU94545.1"/>
    </source>
</evidence>
<dbReference type="Gene3D" id="3.40.50.300">
    <property type="entry name" value="P-loop containing nucleotide triphosphate hydrolases"/>
    <property type="match status" value="1"/>
</dbReference>
<evidence type="ECO:0000259" key="7">
    <source>
        <dbReference type="PROSITE" id="PS51706"/>
    </source>
</evidence>
<keyword evidence="4" id="KW-0342">GTP-binding</keyword>
<evidence type="ECO:0000256" key="4">
    <source>
        <dbReference type="ARBA" id="ARBA00023134"/>
    </source>
</evidence>
<dbReference type="InterPro" id="IPR030393">
    <property type="entry name" value="G_ENGB_dom"/>
</dbReference>
<dbReference type="GO" id="GO:0005525">
    <property type="term" value="F:GTP binding"/>
    <property type="evidence" value="ECO:0007669"/>
    <property type="project" value="UniProtKB-KW"/>
</dbReference>
<evidence type="ECO:0000313" key="9">
    <source>
        <dbReference type="Proteomes" id="UP000297245"/>
    </source>
</evidence>
<accession>A0A4V4HFE4</accession>
<dbReference type="InterPro" id="IPR006073">
    <property type="entry name" value="GTP-bd"/>
</dbReference>
<feature type="region of interest" description="Disordered" evidence="6">
    <location>
        <begin position="285"/>
        <end position="314"/>
    </location>
</feature>